<evidence type="ECO:0000313" key="5">
    <source>
        <dbReference type="Proteomes" id="UP000835052"/>
    </source>
</evidence>
<evidence type="ECO:0000259" key="3">
    <source>
        <dbReference type="PROSITE" id="PS50056"/>
    </source>
</evidence>
<feature type="region of interest" description="Disordered" evidence="1">
    <location>
        <begin position="1"/>
        <end position="57"/>
    </location>
</feature>
<organism evidence="4 5">
    <name type="scientific">Caenorhabditis auriculariae</name>
    <dbReference type="NCBI Taxonomy" id="2777116"/>
    <lineage>
        <taxon>Eukaryota</taxon>
        <taxon>Metazoa</taxon>
        <taxon>Ecdysozoa</taxon>
        <taxon>Nematoda</taxon>
        <taxon>Chromadorea</taxon>
        <taxon>Rhabditida</taxon>
        <taxon>Rhabditina</taxon>
        <taxon>Rhabditomorpha</taxon>
        <taxon>Rhabditoidea</taxon>
        <taxon>Rhabditidae</taxon>
        <taxon>Peloderinae</taxon>
        <taxon>Caenorhabditis</taxon>
    </lineage>
</organism>
<evidence type="ECO:0000256" key="1">
    <source>
        <dbReference type="SAM" id="MobiDB-lite"/>
    </source>
</evidence>
<name>A0A8S1H5U2_9PELO</name>
<dbReference type="PANTHER" id="PTHR46163:SF15">
    <property type="entry name" value="TYROSINE-PROTEIN PHOSPHATASE DOMAIN-CONTAINING PROTEIN"/>
    <property type="match status" value="1"/>
</dbReference>
<sequence length="381" mass="44002">MCVSKKKPKPKKAEPQKAEPQKAAPEKAEPQEAELEKPDPPKNTKSQAQPVSSPIIEVPPQMPAQVFSFKDCKNHHRREKSLRWFVESLNTGVDGERKATSMDKEKNRNPDYPCLEDKRVVLKFPGVTSDYIHANYYGTSLTPERLICTQTPLENTVYDFWAMIIQENVTNVLMLGSFDEPSAKGEKKSVRYFPENEGMESTFGTAPNVISCPHEFVKGVKTRQLEVSWGDHEKRDLLHWQCEIWPDHGVLKDWNAVFRIIPASFSYNNPVVVHSAKGQGRAGTYALMVAMFEAWGWKLDVDVIQFFKKLRRIRPYAVENELQYLFVHRFLFIQILRICRNFVLPDAGAERLKEWIARYDCVMKTAKYVKKEKVYSEISQI</sequence>
<dbReference type="SMART" id="SM00194">
    <property type="entry name" value="PTPc"/>
    <property type="match status" value="1"/>
</dbReference>
<dbReference type="Gene3D" id="3.90.190.10">
    <property type="entry name" value="Protein tyrosine phosphatase superfamily"/>
    <property type="match status" value="1"/>
</dbReference>
<feature type="compositionally biased region" description="Basic residues" evidence="1">
    <location>
        <begin position="1"/>
        <end position="10"/>
    </location>
</feature>
<feature type="domain" description="Tyrosine specific protein phosphatases" evidence="3">
    <location>
        <begin position="252"/>
        <end position="325"/>
    </location>
</feature>
<feature type="compositionally biased region" description="Basic and acidic residues" evidence="1">
    <location>
        <begin position="11"/>
        <end position="42"/>
    </location>
</feature>
<dbReference type="OrthoDB" id="10253954at2759"/>
<gene>
    <name evidence="4" type="ORF">CAUJ_LOCUS6057</name>
</gene>
<dbReference type="AlphaFoldDB" id="A0A8S1H5U2"/>
<dbReference type="PANTHER" id="PTHR46163">
    <property type="entry name" value="TYROSINE-PROTEIN PHOSPHATASE-RELATED"/>
    <property type="match status" value="1"/>
</dbReference>
<dbReference type="Proteomes" id="UP000835052">
    <property type="component" value="Unassembled WGS sequence"/>
</dbReference>
<dbReference type="PROSITE" id="PS50056">
    <property type="entry name" value="TYR_PHOSPHATASE_2"/>
    <property type="match status" value="1"/>
</dbReference>
<dbReference type="GO" id="GO:0004725">
    <property type="term" value="F:protein tyrosine phosphatase activity"/>
    <property type="evidence" value="ECO:0007669"/>
    <property type="project" value="InterPro"/>
</dbReference>
<reference evidence="4" key="1">
    <citation type="submission" date="2020-10" db="EMBL/GenBank/DDBJ databases">
        <authorList>
            <person name="Kikuchi T."/>
        </authorList>
    </citation>
    <scope>NUCLEOTIDE SEQUENCE</scope>
    <source>
        <strain evidence="4">NKZ352</strain>
    </source>
</reference>
<dbReference type="Pfam" id="PF00102">
    <property type="entry name" value="Y_phosphatase"/>
    <property type="match status" value="1"/>
</dbReference>
<dbReference type="InterPro" id="IPR052782">
    <property type="entry name" value="Oocyte-zygote_transition_reg"/>
</dbReference>
<dbReference type="CDD" id="cd00047">
    <property type="entry name" value="PTPc"/>
    <property type="match status" value="1"/>
</dbReference>
<dbReference type="InterPro" id="IPR003595">
    <property type="entry name" value="Tyr_Pase_cat"/>
</dbReference>
<feature type="domain" description="Tyrosine-protein phosphatase" evidence="2">
    <location>
        <begin position="103"/>
        <end position="334"/>
    </location>
</feature>
<feature type="compositionally biased region" description="Polar residues" evidence="1">
    <location>
        <begin position="43"/>
        <end position="52"/>
    </location>
</feature>
<protein>
    <recommendedName>
        <fullName evidence="6">Tyrosine-protein phosphatase domain-containing protein</fullName>
    </recommendedName>
</protein>
<dbReference type="InterPro" id="IPR029021">
    <property type="entry name" value="Prot-tyrosine_phosphatase-like"/>
</dbReference>
<proteinExistence type="predicted"/>
<keyword evidence="5" id="KW-1185">Reference proteome</keyword>
<dbReference type="SMART" id="SM00404">
    <property type="entry name" value="PTPc_motif"/>
    <property type="match status" value="1"/>
</dbReference>
<comment type="caution">
    <text evidence="4">The sequence shown here is derived from an EMBL/GenBank/DDBJ whole genome shotgun (WGS) entry which is preliminary data.</text>
</comment>
<accession>A0A8S1H5U2</accession>
<dbReference type="InterPro" id="IPR000387">
    <property type="entry name" value="Tyr_Pase_dom"/>
</dbReference>
<dbReference type="InterPro" id="IPR000242">
    <property type="entry name" value="PTP_cat"/>
</dbReference>
<dbReference type="EMBL" id="CAJGYM010000014">
    <property type="protein sequence ID" value="CAD6190138.1"/>
    <property type="molecule type" value="Genomic_DNA"/>
</dbReference>
<dbReference type="PROSITE" id="PS50055">
    <property type="entry name" value="TYR_PHOSPHATASE_PTP"/>
    <property type="match status" value="1"/>
</dbReference>
<evidence type="ECO:0008006" key="6">
    <source>
        <dbReference type="Google" id="ProtNLM"/>
    </source>
</evidence>
<evidence type="ECO:0000313" key="4">
    <source>
        <dbReference type="EMBL" id="CAD6190138.1"/>
    </source>
</evidence>
<dbReference type="PRINTS" id="PR00700">
    <property type="entry name" value="PRTYPHPHTASE"/>
</dbReference>
<evidence type="ECO:0000259" key="2">
    <source>
        <dbReference type="PROSITE" id="PS50055"/>
    </source>
</evidence>
<dbReference type="SUPFAM" id="SSF52799">
    <property type="entry name" value="(Phosphotyrosine protein) phosphatases II"/>
    <property type="match status" value="1"/>
</dbReference>